<evidence type="ECO:0000313" key="3">
    <source>
        <dbReference type="Proteomes" id="UP001519460"/>
    </source>
</evidence>
<name>A0ABD0KPQ3_9CAEN</name>
<dbReference type="AlphaFoldDB" id="A0ABD0KPQ3"/>
<feature type="region of interest" description="Disordered" evidence="1">
    <location>
        <begin position="72"/>
        <end position="100"/>
    </location>
</feature>
<sequence>MAQSRLSLNTEKMVSHSGRSATVSKWQSLLSLYAFRKLSHTKTQKELSPYHMAKSNLVLCIQEKATHKKKAERAVTDTNGTVFASPSQHPGEGYTLNKEK</sequence>
<evidence type="ECO:0000256" key="1">
    <source>
        <dbReference type="SAM" id="MobiDB-lite"/>
    </source>
</evidence>
<proteinExistence type="predicted"/>
<accession>A0ABD0KPQ3</accession>
<dbReference type="EMBL" id="JACVVK020000142">
    <property type="protein sequence ID" value="KAK7489094.1"/>
    <property type="molecule type" value="Genomic_DNA"/>
</dbReference>
<reference evidence="2 3" key="1">
    <citation type="journal article" date="2023" name="Sci. Data">
        <title>Genome assembly of the Korean intertidal mud-creeper Batillaria attramentaria.</title>
        <authorList>
            <person name="Patra A.K."/>
            <person name="Ho P.T."/>
            <person name="Jun S."/>
            <person name="Lee S.J."/>
            <person name="Kim Y."/>
            <person name="Won Y.J."/>
        </authorList>
    </citation>
    <scope>NUCLEOTIDE SEQUENCE [LARGE SCALE GENOMIC DNA]</scope>
    <source>
        <strain evidence="2">Wonlab-2016</strain>
    </source>
</reference>
<keyword evidence="3" id="KW-1185">Reference proteome</keyword>
<gene>
    <name evidence="2" type="ORF">BaRGS_00019608</name>
</gene>
<evidence type="ECO:0000313" key="2">
    <source>
        <dbReference type="EMBL" id="KAK7489094.1"/>
    </source>
</evidence>
<dbReference type="Proteomes" id="UP001519460">
    <property type="component" value="Unassembled WGS sequence"/>
</dbReference>
<protein>
    <submittedName>
        <fullName evidence="2">Uncharacterized protein</fullName>
    </submittedName>
</protein>
<feature type="compositionally biased region" description="Polar residues" evidence="1">
    <location>
        <begin position="76"/>
        <end position="88"/>
    </location>
</feature>
<organism evidence="2 3">
    <name type="scientific">Batillaria attramentaria</name>
    <dbReference type="NCBI Taxonomy" id="370345"/>
    <lineage>
        <taxon>Eukaryota</taxon>
        <taxon>Metazoa</taxon>
        <taxon>Spiralia</taxon>
        <taxon>Lophotrochozoa</taxon>
        <taxon>Mollusca</taxon>
        <taxon>Gastropoda</taxon>
        <taxon>Caenogastropoda</taxon>
        <taxon>Sorbeoconcha</taxon>
        <taxon>Cerithioidea</taxon>
        <taxon>Batillariidae</taxon>
        <taxon>Batillaria</taxon>
    </lineage>
</organism>
<comment type="caution">
    <text evidence="2">The sequence shown here is derived from an EMBL/GenBank/DDBJ whole genome shotgun (WGS) entry which is preliminary data.</text>
</comment>